<feature type="domain" description="HORMA" evidence="2">
    <location>
        <begin position="15"/>
        <end position="213"/>
    </location>
</feature>
<dbReference type="InterPro" id="IPR045091">
    <property type="entry name" value="Mad2-like"/>
</dbReference>
<organism evidence="3 4">
    <name type="scientific">Catenaria anguillulae PL171</name>
    <dbReference type="NCBI Taxonomy" id="765915"/>
    <lineage>
        <taxon>Eukaryota</taxon>
        <taxon>Fungi</taxon>
        <taxon>Fungi incertae sedis</taxon>
        <taxon>Blastocladiomycota</taxon>
        <taxon>Blastocladiomycetes</taxon>
        <taxon>Blastocladiales</taxon>
        <taxon>Catenariaceae</taxon>
        <taxon>Catenaria</taxon>
    </lineage>
</organism>
<sequence>MSFQAPATATQPLPSQVLNSLCDFLAVAFHSLLHDRGIYPPHLFTSAQMYLLAVKACRSQPVVSYIQSVVDTVKPSLGNRTVDALHFVVYHPKNPAVPLELFTFSVTNARIPADAKRGSNSSGISDDSTTAIEAHFRGVLTKLSACKAPSFKLSPGEYPTFRIIAHAVNRQPVNAGQASIAPLGNDWLPATNVPDIPDLGDMEIAQYGLRKVVDPVYTFKSRGLIITTMHTTYTAGE</sequence>
<evidence type="ECO:0000259" key="2">
    <source>
        <dbReference type="PROSITE" id="PS50815"/>
    </source>
</evidence>
<dbReference type="InterPro" id="IPR036570">
    <property type="entry name" value="HORMA_dom_sf"/>
</dbReference>
<evidence type="ECO:0000256" key="1">
    <source>
        <dbReference type="ARBA" id="ARBA00010348"/>
    </source>
</evidence>
<evidence type="ECO:0000313" key="4">
    <source>
        <dbReference type="Proteomes" id="UP000193411"/>
    </source>
</evidence>
<dbReference type="Gene3D" id="3.30.900.10">
    <property type="entry name" value="HORMA domain"/>
    <property type="match status" value="1"/>
</dbReference>
<name>A0A1Y2H3Q0_9FUNG</name>
<proteinExistence type="inferred from homology"/>
<dbReference type="GO" id="GO:0016035">
    <property type="term" value="C:zeta DNA polymerase complex"/>
    <property type="evidence" value="ECO:0007669"/>
    <property type="project" value="TreeGrafter"/>
</dbReference>
<keyword evidence="4" id="KW-1185">Reference proteome</keyword>
<dbReference type="Pfam" id="PF02301">
    <property type="entry name" value="HORMA"/>
    <property type="match status" value="1"/>
</dbReference>
<accession>A0A1Y2H3Q0</accession>
<comment type="similarity">
    <text evidence="1">Belongs to the MAD2 family.</text>
</comment>
<dbReference type="PROSITE" id="PS50815">
    <property type="entry name" value="HORMA"/>
    <property type="match status" value="1"/>
</dbReference>
<dbReference type="PANTHER" id="PTHR11842:SF10">
    <property type="entry name" value="MITOTIC SPINDLE ASSEMBLY CHECKPOINT PROTEIN MAD2B"/>
    <property type="match status" value="1"/>
</dbReference>
<dbReference type="EMBL" id="MCFL01000305">
    <property type="protein sequence ID" value="ORZ29190.1"/>
    <property type="molecule type" value="Genomic_DNA"/>
</dbReference>
<comment type="caution">
    <text evidence="3">The sequence shown here is derived from an EMBL/GenBank/DDBJ whole genome shotgun (WGS) entry which is preliminary data.</text>
</comment>
<dbReference type="OrthoDB" id="21254at2759"/>
<dbReference type="SUPFAM" id="SSF56019">
    <property type="entry name" value="The spindle assembly checkpoint protein mad2"/>
    <property type="match status" value="1"/>
</dbReference>
<dbReference type="GO" id="GO:0003677">
    <property type="term" value="F:DNA binding"/>
    <property type="evidence" value="ECO:0007669"/>
    <property type="project" value="UniProtKB-KW"/>
</dbReference>
<dbReference type="Proteomes" id="UP000193411">
    <property type="component" value="Unassembled WGS sequence"/>
</dbReference>
<dbReference type="InterPro" id="IPR003511">
    <property type="entry name" value="HORMA_dom"/>
</dbReference>
<dbReference type="AlphaFoldDB" id="A0A1Y2H3Q0"/>
<gene>
    <name evidence="3" type="ORF">BCR44DRAFT_1179875</name>
</gene>
<dbReference type="PANTHER" id="PTHR11842">
    <property type="entry name" value="MITOTIC SPINDLE ASSEMBLY CHECKPOINT PROTEIN MAD2"/>
    <property type="match status" value="1"/>
</dbReference>
<dbReference type="STRING" id="765915.A0A1Y2H3Q0"/>
<evidence type="ECO:0000313" key="3">
    <source>
        <dbReference type="EMBL" id="ORZ29190.1"/>
    </source>
</evidence>
<keyword evidence="3" id="KW-0238">DNA-binding</keyword>
<reference evidence="3 4" key="1">
    <citation type="submission" date="2016-07" db="EMBL/GenBank/DDBJ databases">
        <title>Pervasive Adenine N6-methylation of Active Genes in Fungi.</title>
        <authorList>
            <consortium name="DOE Joint Genome Institute"/>
            <person name="Mondo S.J."/>
            <person name="Dannebaum R.O."/>
            <person name="Kuo R.C."/>
            <person name="Labutti K."/>
            <person name="Haridas S."/>
            <person name="Kuo A."/>
            <person name="Salamov A."/>
            <person name="Ahrendt S.R."/>
            <person name="Lipzen A."/>
            <person name="Sullivan W."/>
            <person name="Andreopoulos W.B."/>
            <person name="Clum A."/>
            <person name="Lindquist E."/>
            <person name="Daum C."/>
            <person name="Ramamoorthy G.K."/>
            <person name="Gryganskyi A."/>
            <person name="Culley D."/>
            <person name="Magnuson J.K."/>
            <person name="James T.Y."/>
            <person name="O'Malley M.A."/>
            <person name="Stajich J.E."/>
            <person name="Spatafora J.W."/>
            <person name="Visel A."/>
            <person name="Grigoriev I.V."/>
        </authorList>
    </citation>
    <scope>NUCLEOTIDE SEQUENCE [LARGE SCALE GENOMIC DNA]</scope>
    <source>
        <strain evidence="3 4">PL171</strain>
    </source>
</reference>
<protein>
    <submittedName>
        <fullName evidence="3">DNA-binding protein</fullName>
    </submittedName>
</protein>